<organism evidence="1">
    <name type="scientific">viral metagenome</name>
    <dbReference type="NCBI Taxonomy" id="1070528"/>
    <lineage>
        <taxon>unclassified sequences</taxon>
        <taxon>metagenomes</taxon>
        <taxon>organismal metagenomes</taxon>
    </lineage>
</organism>
<gene>
    <name evidence="1" type="ORF">TM448A07747_0010</name>
    <name evidence="2" type="ORF">TM448B07559_0010</name>
</gene>
<accession>A0A6H2A6F9</accession>
<evidence type="ECO:0000313" key="1">
    <source>
        <dbReference type="EMBL" id="QJA55221.1"/>
    </source>
</evidence>
<evidence type="ECO:0000313" key="2">
    <source>
        <dbReference type="EMBL" id="QJI04348.1"/>
    </source>
</evidence>
<dbReference type="EMBL" id="MT144578">
    <property type="protein sequence ID" value="QJA55221.1"/>
    <property type="molecule type" value="Genomic_DNA"/>
</dbReference>
<proteinExistence type="predicted"/>
<name>A0A6H2A6F9_9ZZZZ</name>
<dbReference type="AlphaFoldDB" id="A0A6H2A6F9"/>
<reference evidence="1" key="1">
    <citation type="submission" date="2020-03" db="EMBL/GenBank/DDBJ databases">
        <title>The deep terrestrial virosphere.</title>
        <authorList>
            <person name="Holmfeldt K."/>
            <person name="Nilsson E."/>
            <person name="Simone D."/>
            <person name="Lopez-Fernandez M."/>
            <person name="Wu X."/>
            <person name="de Brujin I."/>
            <person name="Lundin D."/>
            <person name="Andersson A."/>
            <person name="Bertilsson S."/>
            <person name="Dopson M."/>
        </authorList>
    </citation>
    <scope>NUCLEOTIDE SEQUENCE</scope>
    <source>
        <strain evidence="1">TM448A07747</strain>
        <strain evidence="2">TM448B07559</strain>
    </source>
</reference>
<protein>
    <submittedName>
        <fullName evidence="1">Uncharacterized protein</fullName>
    </submittedName>
</protein>
<sequence>MSKTHKLTEVEQKHLNSVGAIIGALNSWGNTLEYLIGLTQKDRQNYVDTVVRIRLGIKAKKNEEVDMHVDAGKGTVEEL</sequence>
<dbReference type="EMBL" id="MT145171">
    <property type="protein sequence ID" value="QJI04348.1"/>
    <property type="molecule type" value="Genomic_DNA"/>
</dbReference>